<proteinExistence type="predicted"/>
<organism evidence="1 2">
    <name type="scientific">Metabacillus litoralis</name>
    <dbReference type="NCBI Taxonomy" id="152268"/>
    <lineage>
        <taxon>Bacteria</taxon>
        <taxon>Bacillati</taxon>
        <taxon>Bacillota</taxon>
        <taxon>Bacilli</taxon>
        <taxon>Bacillales</taxon>
        <taxon>Bacillaceae</taxon>
        <taxon>Metabacillus</taxon>
    </lineage>
</organism>
<dbReference type="AlphaFoldDB" id="A0A179SVB3"/>
<gene>
    <name evidence="1" type="ORF">A6K24_06845</name>
</gene>
<dbReference type="STRING" id="152268.A6K24_06845"/>
<sequence>MSAQSKSERVFNEEMSLEKVKETLMEIMLILTNNQRSKEEQFEEIEQIYLNRIFNKHIV</sequence>
<dbReference type="EMBL" id="LWSG01000023">
    <property type="protein sequence ID" value="OAS85218.1"/>
    <property type="molecule type" value="Genomic_DNA"/>
</dbReference>
<name>A0A179SVB3_9BACI</name>
<keyword evidence="2" id="KW-1185">Reference proteome</keyword>
<accession>A0A179SVB3</accession>
<reference evidence="2" key="1">
    <citation type="submission" date="2016-04" db="EMBL/GenBank/DDBJ databases">
        <authorList>
            <person name="Lyu Z."/>
            <person name="Lyu W."/>
        </authorList>
    </citation>
    <scope>NUCLEOTIDE SEQUENCE [LARGE SCALE GENOMIC DNA]</scope>
    <source>
        <strain evidence="2">C44</strain>
    </source>
</reference>
<evidence type="ECO:0000313" key="1">
    <source>
        <dbReference type="EMBL" id="OAS85218.1"/>
    </source>
</evidence>
<dbReference type="Proteomes" id="UP000078534">
    <property type="component" value="Unassembled WGS sequence"/>
</dbReference>
<dbReference type="RefSeq" id="WP_066335433.1">
    <property type="nucleotide sequence ID" value="NZ_LWSG01000023.1"/>
</dbReference>
<protein>
    <submittedName>
        <fullName evidence="1">Uncharacterized protein</fullName>
    </submittedName>
</protein>
<comment type="caution">
    <text evidence="1">The sequence shown here is derived from an EMBL/GenBank/DDBJ whole genome shotgun (WGS) entry which is preliminary data.</text>
</comment>
<evidence type="ECO:0000313" key="2">
    <source>
        <dbReference type="Proteomes" id="UP000078534"/>
    </source>
</evidence>